<sequence length="36" mass="4001">MLLQSDLAGERSQFAAENKTASERTFVRFSPPSTEV</sequence>
<evidence type="ECO:0000256" key="1">
    <source>
        <dbReference type="SAM" id="MobiDB-lite"/>
    </source>
</evidence>
<dbReference type="EMBL" id="LR031617">
    <property type="protein sequence ID" value="VDD25159.1"/>
    <property type="molecule type" value="Genomic_DNA"/>
</dbReference>
<feature type="region of interest" description="Disordered" evidence="1">
    <location>
        <begin position="1"/>
        <end position="36"/>
    </location>
</feature>
<accession>A0A3P6E160</accession>
<protein>
    <submittedName>
        <fullName evidence="2">Uncharacterized protein</fullName>
    </submittedName>
</protein>
<name>A0A3P6E160_BRACM</name>
<gene>
    <name evidence="2" type="ORF">BRASC77T46670Z</name>
</gene>
<evidence type="ECO:0000313" key="2">
    <source>
        <dbReference type="EMBL" id="VDD25159.1"/>
    </source>
</evidence>
<reference evidence="2" key="1">
    <citation type="submission" date="2018-11" db="EMBL/GenBank/DDBJ databases">
        <authorList>
            <consortium name="Genoscope - CEA"/>
            <person name="William W."/>
        </authorList>
    </citation>
    <scope>NUCLEOTIDE SEQUENCE</scope>
</reference>
<dbReference type="AlphaFoldDB" id="A0A3P6E160"/>
<proteinExistence type="predicted"/>
<organism evidence="2">
    <name type="scientific">Brassica campestris</name>
    <name type="common">Field mustard</name>
    <dbReference type="NCBI Taxonomy" id="3711"/>
    <lineage>
        <taxon>Eukaryota</taxon>
        <taxon>Viridiplantae</taxon>
        <taxon>Streptophyta</taxon>
        <taxon>Embryophyta</taxon>
        <taxon>Tracheophyta</taxon>
        <taxon>Spermatophyta</taxon>
        <taxon>Magnoliopsida</taxon>
        <taxon>eudicotyledons</taxon>
        <taxon>Gunneridae</taxon>
        <taxon>Pentapetalae</taxon>
        <taxon>rosids</taxon>
        <taxon>malvids</taxon>
        <taxon>Brassicales</taxon>
        <taxon>Brassicaceae</taxon>
        <taxon>Brassiceae</taxon>
        <taxon>Brassica</taxon>
    </lineage>
</organism>